<protein>
    <submittedName>
        <fullName evidence="2">BRCT domain-containing protein</fullName>
    </submittedName>
</protein>
<evidence type="ECO:0000313" key="2">
    <source>
        <dbReference type="WBParaSite" id="ES5_v2.g7854.t1"/>
    </source>
</evidence>
<dbReference type="WBParaSite" id="ES5_v2.g7854.t1">
    <property type="protein sequence ID" value="ES5_v2.g7854.t1"/>
    <property type="gene ID" value="ES5_v2.g7854"/>
</dbReference>
<accession>A0AC34GTA3</accession>
<proteinExistence type="predicted"/>
<dbReference type="Proteomes" id="UP000887579">
    <property type="component" value="Unplaced"/>
</dbReference>
<name>A0AC34GTA3_9BILA</name>
<evidence type="ECO:0000313" key="1">
    <source>
        <dbReference type="Proteomes" id="UP000887579"/>
    </source>
</evidence>
<reference evidence="2" key="1">
    <citation type="submission" date="2022-11" db="UniProtKB">
        <authorList>
            <consortium name="WormBaseParasite"/>
        </authorList>
    </citation>
    <scope>IDENTIFICATION</scope>
</reference>
<organism evidence="1 2">
    <name type="scientific">Panagrolaimus sp. ES5</name>
    <dbReference type="NCBI Taxonomy" id="591445"/>
    <lineage>
        <taxon>Eukaryota</taxon>
        <taxon>Metazoa</taxon>
        <taxon>Ecdysozoa</taxon>
        <taxon>Nematoda</taxon>
        <taxon>Chromadorea</taxon>
        <taxon>Rhabditida</taxon>
        <taxon>Tylenchina</taxon>
        <taxon>Panagrolaimomorpha</taxon>
        <taxon>Panagrolaimoidea</taxon>
        <taxon>Panagrolaimidae</taxon>
        <taxon>Panagrolaimus</taxon>
    </lineage>
</organism>
<sequence length="407" mass="46188">MNSFVKPSKAYEEAQNAVEEASKKLEEFKIEVQKLTKNLEEVKIEEQKWTKVLEEATKRKEYLSKTRQTKKSLSPRRKSTAMSMRSPGKPGGSVNSQLVKTTLNDDGELIQVFEEPTRSDSVVPKVEGNAANMAEDEIKKEASPVAELPSCPNYDPIQCVAPHRVTNVLKDLDKAFTNLYFQPSLPDNDIKIPAKKIASSQNFFLFKLPDGKEPLVREYIEKLGGKVVDCLESATRLIFCPSSKKLPNEEYFFFATAAAGGRFLLPTSYIAESYDAKKFLDPSEFSTYDYYFSRHDLHSTMLAAIKMSVEFRSIYAKNGNPCFYLHNVLFAEPKGEHEDVMLFLRICGAFVQPFYGINPKNNEWISNYTITLIVNSGKVALTENLKNFCVSTPDKIRNILWRALARF</sequence>